<accession>A0ABY7HCU6</accession>
<name>A0ABY7HCU6_9BACT</name>
<protein>
    <submittedName>
        <fullName evidence="2">Uncharacterized protein</fullName>
    </submittedName>
</protein>
<feature type="transmembrane region" description="Helical" evidence="1">
    <location>
        <begin position="20"/>
        <end position="39"/>
    </location>
</feature>
<keyword evidence="1" id="KW-0472">Membrane</keyword>
<evidence type="ECO:0000313" key="3">
    <source>
        <dbReference type="Proteomes" id="UP001164459"/>
    </source>
</evidence>
<organism evidence="2 3">
    <name type="scientific">Nannocystis punicea</name>
    <dbReference type="NCBI Taxonomy" id="2995304"/>
    <lineage>
        <taxon>Bacteria</taxon>
        <taxon>Pseudomonadati</taxon>
        <taxon>Myxococcota</taxon>
        <taxon>Polyangia</taxon>
        <taxon>Nannocystales</taxon>
        <taxon>Nannocystaceae</taxon>
        <taxon>Nannocystis</taxon>
    </lineage>
</organism>
<evidence type="ECO:0000313" key="2">
    <source>
        <dbReference type="EMBL" id="WAS97116.1"/>
    </source>
</evidence>
<proteinExistence type="predicted"/>
<reference evidence="2" key="1">
    <citation type="submission" date="2022-11" db="EMBL/GenBank/DDBJ databases">
        <title>Minimal conservation of predation-associated metabolite biosynthetic gene clusters underscores biosynthetic potential of Myxococcota including descriptions for ten novel species: Archangium lansinium sp. nov., Myxococcus landrumus sp. nov., Nannocystis bai.</title>
        <authorList>
            <person name="Ahearne A."/>
            <person name="Stevens C."/>
            <person name="Dowd S."/>
        </authorList>
    </citation>
    <scope>NUCLEOTIDE SEQUENCE</scope>
    <source>
        <strain evidence="2">Fl3</strain>
    </source>
</reference>
<sequence length="106" mass="11109">MSSNHACPHCHHTSLRRPPAWGIAVVALAWVFVATMLFVSALIGPFIMFAVPVIFAFGAGAVRSAHDFAFAPADCRACGKLVLAESPAPTTTTPVREPAPALARAV</sequence>
<feature type="transmembrane region" description="Helical" evidence="1">
    <location>
        <begin position="45"/>
        <end position="62"/>
    </location>
</feature>
<dbReference type="RefSeq" id="WP_269039480.1">
    <property type="nucleotide sequence ID" value="NZ_CP114040.1"/>
</dbReference>
<dbReference type="EMBL" id="CP114040">
    <property type="protein sequence ID" value="WAS97116.1"/>
    <property type="molecule type" value="Genomic_DNA"/>
</dbReference>
<keyword evidence="1" id="KW-0812">Transmembrane</keyword>
<dbReference type="Proteomes" id="UP001164459">
    <property type="component" value="Chromosome"/>
</dbReference>
<gene>
    <name evidence="2" type="ORF">O0S08_13290</name>
</gene>
<keyword evidence="1" id="KW-1133">Transmembrane helix</keyword>
<evidence type="ECO:0000256" key="1">
    <source>
        <dbReference type="SAM" id="Phobius"/>
    </source>
</evidence>
<keyword evidence="3" id="KW-1185">Reference proteome</keyword>